<dbReference type="InterPro" id="IPR050250">
    <property type="entry name" value="Macrolide_Exporter_MacB"/>
</dbReference>
<feature type="transmembrane region" description="Helical" evidence="6">
    <location>
        <begin position="353"/>
        <end position="373"/>
    </location>
</feature>
<evidence type="ECO:0000259" key="8">
    <source>
        <dbReference type="Pfam" id="PF12704"/>
    </source>
</evidence>
<keyword evidence="4 6" id="KW-1133">Transmembrane helix</keyword>
<dbReference type="Pfam" id="PF12704">
    <property type="entry name" value="MacB_PCD"/>
    <property type="match status" value="1"/>
</dbReference>
<keyword evidence="2" id="KW-1003">Cell membrane</keyword>
<dbReference type="EMBL" id="FNAO01000001">
    <property type="protein sequence ID" value="SDD58914.1"/>
    <property type="molecule type" value="Genomic_DNA"/>
</dbReference>
<dbReference type="GO" id="GO:0022857">
    <property type="term" value="F:transmembrane transporter activity"/>
    <property type="evidence" value="ECO:0007669"/>
    <property type="project" value="TreeGrafter"/>
</dbReference>
<evidence type="ECO:0000256" key="6">
    <source>
        <dbReference type="SAM" id="Phobius"/>
    </source>
</evidence>
<accession>A0A1G6VZG8</accession>
<evidence type="ECO:0000256" key="3">
    <source>
        <dbReference type="ARBA" id="ARBA00022692"/>
    </source>
</evidence>
<keyword evidence="3 6" id="KW-0812">Transmembrane</keyword>
<evidence type="ECO:0000256" key="2">
    <source>
        <dbReference type="ARBA" id="ARBA00022475"/>
    </source>
</evidence>
<dbReference type="RefSeq" id="WP_091864698.1">
    <property type="nucleotide sequence ID" value="NZ_FNAO01000001.1"/>
</dbReference>
<feature type="transmembrane region" description="Helical" evidence="6">
    <location>
        <begin position="21"/>
        <end position="42"/>
    </location>
</feature>
<dbReference type="Pfam" id="PF02687">
    <property type="entry name" value="FtsX"/>
    <property type="match status" value="2"/>
</dbReference>
<feature type="domain" description="MacB-like periplasmic core" evidence="8">
    <location>
        <begin position="20"/>
        <end position="236"/>
    </location>
</feature>
<feature type="transmembrane region" description="Helical" evidence="6">
    <location>
        <begin position="739"/>
        <end position="758"/>
    </location>
</feature>
<feature type="transmembrane region" description="Helical" evidence="6">
    <location>
        <begin position="297"/>
        <end position="318"/>
    </location>
</feature>
<evidence type="ECO:0000256" key="4">
    <source>
        <dbReference type="ARBA" id="ARBA00022989"/>
    </source>
</evidence>
<sequence length="810" mass="89725">MFKNHLKIAWRSLKKQPFLTFLNTFGLAVGMAGGLLIALYIYDELSFDKMFSDADRIYRIDTDIKFGGAETMAAEAGAPMAGTLRRDYSEVANTVRFRKLGSMLIRKSGTENNTKEMQVTFADSTFFDVFDIHLLVGDVNTALTEPNTLVLTKAAAERYFGTQNALGQSLLLNNTDTYTVTGVMNDLPENSFLRDHTVFMAMAGNVASREENWGGMNYFTFVKLIPSANIEDFNMNLQGMLEKYMLPWAQKYFPGMTAETFAASGDYIRYHTMPLTDIHLYSNRNVELSANSSIQNVYILLFIGIFLIVLASVNFMNLSTAHSLKRAKEVGIRKTLGSNKADLLRQFLTESGLVSFLSLLMAVVIAVLALPFFNELSGKSVTIPFANPFFWIILISATVLLGLFSGSYPAFFMSRFMPVKTLKGGGQTKVGGGSIRNTLVVFQFAISVFLIVATLVVFQQLQFIQGKDLGYTKNQILLINDTYAAGNQTKAFKDEVLKLSGVENATMSGFLPTPSFRSDSSFFEESAMNQENAIQMQEWDVDADYLSTLDMQLIAGRNFDPRFIADSTAVIINEATLPVMGVTPNEALGMRITEDTDLEEKVFYTVIGVVKNFHYQTLRKNIGALGLFMRPSTGTLAVKLKAGDFKNTIADIEAIWNEIAAGQPFNYSFMDDSFTSTYEAEQRLGSIFILFTILSIVIACLGLLGLAAFNAQKRTKEIGVRKVLGASVGQITYRLTTDFLKLVVIAIAIALPVGWYVMNKWLEDFSYRMEIGWGIFAVAALLALGVAVLTVSYQSIKAAVVNPVKSLRSE</sequence>
<name>A0A1G6VZG8_9FLAO</name>
<feature type="transmembrane region" description="Helical" evidence="6">
    <location>
        <begin position="770"/>
        <end position="791"/>
    </location>
</feature>
<gene>
    <name evidence="9" type="ORF">SAMN05421636_101125</name>
</gene>
<evidence type="ECO:0000259" key="7">
    <source>
        <dbReference type="Pfam" id="PF02687"/>
    </source>
</evidence>
<evidence type="ECO:0000313" key="9">
    <source>
        <dbReference type="EMBL" id="SDD58914.1"/>
    </source>
</evidence>
<evidence type="ECO:0000256" key="5">
    <source>
        <dbReference type="ARBA" id="ARBA00023136"/>
    </source>
</evidence>
<dbReference type="AlphaFoldDB" id="A0A1G6VZG8"/>
<feature type="transmembrane region" description="Helical" evidence="6">
    <location>
        <begin position="687"/>
        <end position="709"/>
    </location>
</feature>
<dbReference type="PANTHER" id="PTHR30572">
    <property type="entry name" value="MEMBRANE COMPONENT OF TRANSPORTER-RELATED"/>
    <property type="match status" value="1"/>
</dbReference>
<evidence type="ECO:0000313" key="10">
    <source>
        <dbReference type="Proteomes" id="UP000199109"/>
    </source>
</evidence>
<feature type="transmembrane region" description="Helical" evidence="6">
    <location>
        <begin position="439"/>
        <end position="458"/>
    </location>
</feature>
<feature type="transmembrane region" description="Helical" evidence="6">
    <location>
        <begin position="389"/>
        <end position="413"/>
    </location>
</feature>
<dbReference type="GO" id="GO:0005886">
    <property type="term" value="C:plasma membrane"/>
    <property type="evidence" value="ECO:0007669"/>
    <property type="project" value="UniProtKB-SubCell"/>
</dbReference>
<feature type="domain" description="ABC3 transporter permease C-terminal" evidence="7">
    <location>
        <begin position="689"/>
        <end position="801"/>
    </location>
</feature>
<keyword evidence="10" id="KW-1185">Reference proteome</keyword>
<protein>
    <submittedName>
        <fullName evidence="9">Putative ABC transport system permease protein</fullName>
    </submittedName>
</protein>
<keyword evidence="5 6" id="KW-0472">Membrane</keyword>
<dbReference type="PANTHER" id="PTHR30572:SF18">
    <property type="entry name" value="ABC-TYPE MACROLIDE FAMILY EXPORT SYSTEM PERMEASE COMPONENT 2"/>
    <property type="match status" value="1"/>
</dbReference>
<dbReference type="Proteomes" id="UP000199109">
    <property type="component" value="Unassembled WGS sequence"/>
</dbReference>
<dbReference type="STRING" id="641691.SAMN05421636_101125"/>
<comment type="subcellular location">
    <subcellularLocation>
        <location evidence="1">Cell membrane</location>
        <topology evidence="1">Multi-pass membrane protein</topology>
    </subcellularLocation>
</comment>
<dbReference type="OrthoDB" id="8740261at2"/>
<proteinExistence type="predicted"/>
<evidence type="ECO:0000256" key="1">
    <source>
        <dbReference type="ARBA" id="ARBA00004651"/>
    </source>
</evidence>
<dbReference type="InterPro" id="IPR003838">
    <property type="entry name" value="ABC3_permease_C"/>
</dbReference>
<dbReference type="InterPro" id="IPR025857">
    <property type="entry name" value="MacB_PCD"/>
</dbReference>
<organism evidence="9 10">
    <name type="scientific">Pricia antarctica</name>
    <dbReference type="NCBI Taxonomy" id="641691"/>
    <lineage>
        <taxon>Bacteria</taxon>
        <taxon>Pseudomonadati</taxon>
        <taxon>Bacteroidota</taxon>
        <taxon>Flavobacteriia</taxon>
        <taxon>Flavobacteriales</taxon>
        <taxon>Flavobacteriaceae</taxon>
        <taxon>Pricia</taxon>
    </lineage>
</organism>
<reference evidence="9 10" key="1">
    <citation type="submission" date="2016-10" db="EMBL/GenBank/DDBJ databases">
        <authorList>
            <person name="de Groot N.N."/>
        </authorList>
    </citation>
    <scope>NUCLEOTIDE SEQUENCE [LARGE SCALE GENOMIC DNA]</scope>
    <source>
        <strain evidence="9 10">DSM 23421</strain>
    </source>
</reference>
<feature type="domain" description="ABC3 transporter permease C-terminal" evidence="7">
    <location>
        <begin position="302"/>
        <end position="414"/>
    </location>
</feature>